<evidence type="ECO:0000313" key="3">
    <source>
        <dbReference type="Proteomes" id="UP001501777"/>
    </source>
</evidence>
<name>A0ABN3M1U3_STRLO</name>
<feature type="region of interest" description="Disordered" evidence="1">
    <location>
        <begin position="28"/>
        <end position="49"/>
    </location>
</feature>
<proteinExistence type="predicted"/>
<evidence type="ECO:0000313" key="2">
    <source>
        <dbReference type="EMBL" id="GAA2494282.1"/>
    </source>
</evidence>
<keyword evidence="3" id="KW-1185">Reference proteome</keyword>
<comment type="caution">
    <text evidence="2">The sequence shown here is derived from an EMBL/GenBank/DDBJ whole genome shotgun (WGS) entry which is preliminary data.</text>
</comment>
<gene>
    <name evidence="2" type="ORF">GCM10010276_38180</name>
</gene>
<organism evidence="2 3">
    <name type="scientific">Streptomyces longisporus</name>
    <dbReference type="NCBI Taxonomy" id="1948"/>
    <lineage>
        <taxon>Bacteria</taxon>
        <taxon>Bacillati</taxon>
        <taxon>Actinomycetota</taxon>
        <taxon>Actinomycetes</taxon>
        <taxon>Kitasatosporales</taxon>
        <taxon>Streptomycetaceae</taxon>
        <taxon>Streptomyces</taxon>
    </lineage>
</organism>
<accession>A0ABN3M1U3</accession>
<dbReference type="EMBL" id="BAAASG010000008">
    <property type="protein sequence ID" value="GAA2494282.1"/>
    <property type="molecule type" value="Genomic_DNA"/>
</dbReference>
<sequence length="49" mass="5448">MASQPFKRAFADNQPTCHHFKISHPSTVVRAGPRGEPLTGMRSLAARMR</sequence>
<reference evidence="3" key="1">
    <citation type="journal article" date="2019" name="Int. J. Syst. Evol. Microbiol.">
        <title>The Global Catalogue of Microorganisms (GCM) 10K type strain sequencing project: providing services to taxonomists for standard genome sequencing and annotation.</title>
        <authorList>
            <consortium name="The Broad Institute Genomics Platform"/>
            <consortium name="The Broad Institute Genome Sequencing Center for Infectious Disease"/>
            <person name="Wu L."/>
            <person name="Ma J."/>
        </authorList>
    </citation>
    <scope>NUCLEOTIDE SEQUENCE [LARGE SCALE GENOMIC DNA]</scope>
    <source>
        <strain evidence="3">JCM 4395</strain>
    </source>
</reference>
<evidence type="ECO:0000256" key="1">
    <source>
        <dbReference type="SAM" id="MobiDB-lite"/>
    </source>
</evidence>
<protein>
    <submittedName>
        <fullName evidence="2">Uncharacterized protein</fullName>
    </submittedName>
</protein>
<dbReference type="Proteomes" id="UP001501777">
    <property type="component" value="Unassembled WGS sequence"/>
</dbReference>